<reference evidence="3" key="1">
    <citation type="journal article" date="2019" name="Int. J. Syst. Evol. Microbiol.">
        <title>The Global Catalogue of Microorganisms (GCM) 10K type strain sequencing project: providing services to taxonomists for standard genome sequencing and annotation.</title>
        <authorList>
            <consortium name="The Broad Institute Genomics Platform"/>
            <consortium name="The Broad Institute Genome Sequencing Center for Infectious Disease"/>
            <person name="Wu L."/>
            <person name="Ma J."/>
        </authorList>
    </citation>
    <scope>NUCLEOTIDE SEQUENCE [LARGE SCALE GENOMIC DNA]</scope>
    <source>
        <strain evidence="3">CCUG 60559</strain>
    </source>
</reference>
<evidence type="ECO:0000313" key="2">
    <source>
        <dbReference type="EMBL" id="MFC7295634.1"/>
    </source>
</evidence>
<gene>
    <name evidence="2" type="ORF">ACFQQA_12975</name>
</gene>
<proteinExistence type="predicted"/>
<dbReference type="Pfam" id="PF04230">
    <property type="entry name" value="PS_pyruv_trans"/>
    <property type="match status" value="1"/>
</dbReference>
<organism evidence="2 3">
    <name type="scientific">Marinobacter aromaticivorans</name>
    <dbReference type="NCBI Taxonomy" id="1494078"/>
    <lineage>
        <taxon>Bacteria</taxon>
        <taxon>Pseudomonadati</taxon>
        <taxon>Pseudomonadota</taxon>
        <taxon>Gammaproteobacteria</taxon>
        <taxon>Pseudomonadales</taxon>
        <taxon>Marinobacteraceae</taxon>
        <taxon>Marinobacter</taxon>
    </lineage>
</organism>
<dbReference type="InterPro" id="IPR007345">
    <property type="entry name" value="Polysacch_pyruvyl_Trfase"/>
</dbReference>
<feature type="domain" description="Polysaccharide pyruvyl transferase" evidence="1">
    <location>
        <begin position="80"/>
        <end position="216"/>
    </location>
</feature>
<keyword evidence="3" id="KW-1185">Reference proteome</keyword>
<comment type="caution">
    <text evidence="2">The sequence shown here is derived from an EMBL/GenBank/DDBJ whole genome shotgun (WGS) entry which is preliminary data.</text>
</comment>
<evidence type="ECO:0000259" key="1">
    <source>
        <dbReference type="Pfam" id="PF04230"/>
    </source>
</evidence>
<dbReference type="Proteomes" id="UP001596506">
    <property type="component" value="Unassembled WGS sequence"/>
</dbReference>
<dbReference type="RefSeq" id="WP_100688623.1">
    <property type="nucleotide sequence ID" value="NZ_JBHTBD010000005.1"/>
</dbReference>
<protein>
    <submittedName>
        <fullName evidence="2">Polysaccharide pyruvyl transferase family protein</fullName>
        <ecNumber evidence="2">2.4.-.-</ecNumber>
    </submittedName>
</protein>
<name>A0ABW2IWN3_9GAMM</name>
<dbReference type="GO" id="GO:0016757">
    <property type="term" value="F:glycosyltransferase activity"/>
    <property type="evidence" value="ECO:0007669"/>
    <property type="project" value="UniProtKB-KW"/>
</dbReference>
<dbReference type="EC" id="2.4.-.-" evidence="2"/>
<evidence type="ECO:0000313" key="3">
    <source>
        <dbReference type="Proteomes" id="UP001596506"/>
    </source>
</evidence>
<sequence>MIPLYYDKVVRLATRIKQRSGMTNNRNVYWSHYEPKNFGDWVTPYLYKKMTGNEPLYCPPGRGLFTTTVFGAGSILRHLKSQNTAIVWGSGIISAKDNFEKPKKTLAVRGPHTRKRFHELGFDCPEVYGDPAILLPLFYSPSKTEKKKYAMGIIPHFINFRLAKELFGIIDGAVIIDVTQPLEKVVDNINECEMTVSSSLHGLIVSHAYGIPSAWIEFGEPLMGDGTKFQDYFSAFRYQNKVEANTVNEKFTLQDLIALVTAAENPEHKGLVKPLLEVCPFNVRTEIKSQKKFNA</sequence>
<accession>A0ABW2IWN3</accession>
<dbReference type="EMBL" id="JBHTBD010000005">
    <property type="protein sequence ID" value="MFC7295634.1"/>
    <property type="molecule type" value="Genomic_DNA"/>
</dbReference>
<keyword evidence="2" id="KW-0328">Glycosyltransferase</keyword>
<keyword evidence="2" id="KW-0808">Transferase</keyword>